<dbReference type="AlphaFoldDB" id="A0A8J2VSB8"/>
<accession>A0A8J2VSB8</accession>
<reference evidence="2" key="1">
    <citation type="journal article" date="2014" name="Int. J. Syst. Evol. Microbiol.">
        <title>Complete genome sequence of Corynebacterium casei LMG S-19264T (=DSM 44701T), isolated from a smear-ripened cheese.</title>
        <authorList>
            <consortium name="US DOE Joint Genome Institute (JGI-PGF)"/>
            <person name="Walter F."/>
            <person name="Albersmeier A."/>
            <person name="Kalinowski J."/>
            <person name="Ruckert C."/>
        </authorList>
    </citation>
    <scope>NUCLEOTIDE SEQUENCE</scope>
    <source>
        <strain evidence="2">CGMCC 1.15371</strain>
    </source>
</reference>
<evidence type="ECO:0000256" key="1">
    <source>
        <dbReference type="SAM" id="Coils"/>
    </source>
</evidence>
<dbReference type="Pfam" id="PF10737">
    <property type="entry name" value="GerPC"/>
    <property type="match status" value="1"/>
</dbReference>
<evidence type="ECO:0000313" key="2">
    <source>
        <dbReference type="EMBL" id="GGE39192.1"/>
    </source>
</evidence>
<keyword evidence="3" id="KW-1185">Reference proteome</keyword>
<dbReference type="RefSeq" id="WP_188692254.1">
    <property type="nucleotide sequence ID" value="NZ_BMIR01000006.1"/>
</dbReference>
<feature type="coiled-coil region" evidence="1">
    <location>
        <begin position="20"/>
        <end position="47"/>
    </location>
</feature>
<reference evidence="2" key="2">
    <citation type="submission" date="2020-09" db="EMBL/GenBank/DDBJ databases">
        <authorList>
            <person name="Sun Q."/>
            <person name="Zhou Y."/>
        </authorList>
    </citation>
    <scope>NUCLEOTIDE SEQUENCE</scope>
    <source>
        <strain evidence="2">CGMCC 1.15371</strain>
    </source>
</reference>
<proteinExistence type="predicted"/>
<sequence length="214" mass="25072">MVYQQPGNFNDFMHYTDGLLRHYHERLHALEETVDQLANKIDALNTREPIQIHYSFDQLKIEKLDGTLNIGIKPGEGENELNEFLVSHNAVSAPGDVAYTSPHQMTEQKQKGMDIAEDIQHYFDDYFREDVFQDLLQLEEKHRYPLDQPYRQFIVQDVRRQLLPRIDYYIKNAPLERMPKEAVITEVIQRVRADVLKAFDNFISHIPKGKGDSS</sequence>
<dbReference type="EMBL" id="BMIR01000006">
    <property type="protein sequence ID" value="GGE39192.1"/>
    <property type="molecule type" value="Genomic_DNA"/>
</dbReference>
<evidence type="ECO:0000313" key="3">
    <source>
        <dbReference type="Proteomes" id="UP000628775"/>
    </source>
</evidence>
<keyword evidence="1" id="KW-0175">Coiled coil</keyword>
<name>A0A8J2VSB8_9BACL</name>
<dbReference type="InterPro" id="IPR019673">
    <property type="entry name" value="Spore_germination_GerPC"/>
</dbReference>
<comment type="caution">
    <text evidence="2">The sequence shown here is derived from an EMBL/GenBank/DDBJ whole genome shotgun (WGS) entry which is preliminary data.</text>
</comment>
<gene>
    <name evidence="2" type="primary">gerPC</name>
    <name evidence="2" type="ORF">GCM10011391_17470</name>
</gene>
<protein>
    <submittedName>
        <fullName evidence="2">Putative spore germination protein GerPC</fullName>
    </submittedName>
</protein>
<dbReference type="Proteomes" id="UP000628775">
    <property type="component" value="Unassembled WGS sequence"/>
</dbReference>
<organism evidence="2 3">
    <name type="scientific">Pullulanibacillus camelliae</name>
    <dbReference type="NCBI Taxonomy" id="1707096"/>
    <lineage>
        <taxon>Bacteria</taxon>
        <taxon>Bacillati</taxon>
        <taxon>Bacillota</taxon>
        <taxon>Bacilli</taxon>
        <taxon>Bacillales</taxon>
        <taxon>Sporolactobacillaceae</taxon>
        <taxon>Pullulanibacillus</taxon>
    </lineage>
</organism>